<comment type="similarity">
    <text evidence="2">Belongs to the PPR family. P subfamily.</text>
</comment>
<name>A0A875RW18_EENNA</name>
<dbReference type="InterPro" id="IPR002885">
    <property type="entry name" value="PPR_rpt"/>
</dbReference>
<dbReference type="PANTHER" id="PTHR47874">
    <property type="entry name" value="EXPRESSED PROTEIN"/>
    <property type="match status" value="1"/>
</dbReference>
<reference evidence="5" key="1">
    <citation type="submission" date="2020-10" db="EMBL/GenBank/DDBJ databases">
        <authorList>
            <person name="Roach M.J.R."/>
        </authorList>
    </citation>
    <scope>NUCLEOTIDE SEQUENCE</scope>
    <source>
        <strain evidence="5">CBS 1945</strain>
    </source>
</reference>
<organism evidence="5 6">
    <name type="scientific">Eeniella nana</name>
    <name type="common">Yeast</name>
    <name type="synonym">Brettanomyces nanus</name>
    <dbReference type="NCBI Taxonomy" id="13502"/>
    <lineage>
        <taxon>Eukaryota</taxon>
        <taxon>Fungi</taxon>
        <taxon>Dikarya</taxon>
        <taxon>Ascomycota</taxon>
        <taxon>Saccharomycotina</taxon>
        <taxon>Pichiomycetes</taxon>
        <taxon>Pichiales</taxon>
        <taxon>Pichiaceae</taxon>
        <taxon>Brettanomyces</taxon>
    </lineage>
</organism>
<evidence type="ECO:0000256" key="4">
    <source>
        <dbReference type="SAM" id="MobiDB-lite"/>
    </source>
</evidence>
<sequence length="475" mass="55894">MDYTSEKYGQLVSNTDSELIERTAKILVELVVDGSVDSILTYKKSDFHRIFKVYWLKTFPTIVSDLEAFESKSGDDEPVLEKDQEEFTALVHQLTSFKYLNNSHKIASFFRKKIVNNDSFNLTDLGIFNDLVDFFSSKGDSSMVSRVFRKMDELGVQANVFTFNILGKNYMSRTDVVLERLVMWESLLRHMVKQGVKPDLVSWYLTLSLLPSKSESKVWMLKLMTEKKLNGVSKFHDIQLTDMLNKGASIKEMAKYYCSQPREQLDVNCMNTIVFKYLQMNEFEKGWRFMSAEALNEDNPVKPRNSTLTIFLKDCKIKDKLELMVRIINTMRLRYRLINYNSNRMVLDYLLKIDDEVLPKWYPLFVKYMLRYDLSYGIDRYRRLDVLVKRLQYKVNKSFKSDNALLLCTVSLEKVTRFEKQFFHNMEKLVVLENEALARREREYLLLEDGEEENDETSRLVDDLDSSVGGRSMDW</sequence>
<comment type="subcellular location">
    <subcellularLocation>
        <location evidence="1">Mitochondrion</location>
    </subcellularLocation>
</comment>
<accession>A0A875RW18</accession>
<dbReference type="InterPro" id="IPR044179">
    <property type="entry name" value="PPR5-like"/>
</dbReference>
<evidence type="ECO:0000256" key="2">
    <source>
        <dbReference type="ARBA" id="ARBA00007626"/>
    </source>
</evidence>
<dbReference type="AlphaFoldDB" id="A0A875RW18"/>
<evidence type="ECO:0000313" key="5">
    <source>
        <dbReference type="EMBL" id="QPG73301.1"/>
    </source>
</evidence>
<evidence type="ECO:0000256" key="3">
    <source>
        <dbReference type="ARBA" id="ARBA00044527"/>
    </source>
</evidence>
<dbReference type="Gene3D" id="1.25.40.10">
    <property type="entry name" value="Tetratricopeptide repeat domain"/>
    <property type="match status" value="1"/>
</dbReference>
<dbReference type="EMBL" id="CP064812">
    <property type="protein sequence ID" value="QPG73301.1"/>
    <property type="molecule type" value="Genomic_DNA"/>
</dbReference>
<dbReference type="GO" id="GO:0005739">
    <property type="term" value="C:mitochondrion"/>
    <property type="evidence" value="ECO:0007669"/>
    <property type="project" value="UniProtKB-SubCell"/>
</dbReference>
<dbReference type="GO" id="GO:0003729">
    <property type="term" value="F:mRNA binding"/>
    <property type="evidence" value="ECO:0007669"/>
    <property type="project" value="InterPro"/>
</dbReference>
<protein>
    <recommendedName>
        <fullName evidence="3">Mitochondrial 15S rRNA processing factor CCM1</fullName>
    </recommendedName>
</protein>
<dbReference type="Pfam" id="PF13812">
    <property type="entry name" value="PPR_3"/>
    <property type="match status" value="1"/>
</dbReference>
<dbReference type="Proteomes" id="UP000662931">
    <property type="component" value="Chromosome 1"/>
</dbReference>
<dbReference type="RefSeq" id="XP_038776866.1">
    <property type="nucleotide sequence ID" value="XM_038920938.1"/>
</dbReference>
<gene>
    <name evidence="5" type="ORF">FOA43_000611</name>
</gene>
<dbReference type="InterPro" id="IPR011990">
    <property type="entry name" value="TPR-like_helical_dom_sf"/>
</dbReference>
<proteinExistence type="inferred from homology"/>
<evidence type="ECO:0000313" key="6">
    <source>
        <dbReference type="Proteomes" id="UP000662931"/>
    </source>
</evidence>
<evidence type="ECO:0000256" key="1">
    <source>
        <dbReference type="ARBA" id="ARBA00004173"/>
    </source>
</evidence>
<dbReference type="PANTHER" id="PTHR47874:SF4">
    <property type="entry name" value="EXPRESSED PROTEIN"/>
    <property type="match status" value="1"/>
</dbReference>
<feature type="region of interest" description="Disordered" evidence="4">
    <location>
        <begin position="456"/>
        <end position="475"/>
    </location>
</feature>
<dbReference type="KEGG" id="bnn:FOA43_000611"/>
<keyword evidence="6" id="KW-1185">Reference proteome</keyword>
<dbReference type="GeneID" id="62194012"/>
<dbReference type="OrthoDB" id="185373at2759"/>